<evidence type="ECO:0000313" key="1">
    <source>
        <dbReference type="EMBL" id="CAB4001971.1"/>
    </source>
</evidence>
<dbReference type="SUPFAM" id="SSF54695">
    <property type="entry name" value="POZ domain"/>
    <property type="match status" value="1"/>
</dbReference>
<dbReference type="Gene3D" id="2.120.10.80">
    <property type="entry name" value="Kelch-type beta propeller"/>
    <property type="match status" value="2"/>
</dbReference>
<dbReference type="Pfam" id="PF00651">
    <property type="entry name" value="BTB"/>
    <property type="match status" value="1"/>
</dbReference>
<dbReference type="PANTHER" id="PTHR24412:SF466">
    <property type="entry name" value="RING CANAL KELCH PROTEIN"/>
    <property type="match status" value="1"/>
</dbReference>
<dbReference type="Gene3D" id="3.30.710.10">
    <property type="entry name" value="Potassium Channel Kv1.1, Chain A"/>
    <property type="match status" value="1"/>
</dbReference>
<dbReference type="InterPro" id="IPR015915">
    <property type="entry name" value="Kelch-typ_b-propeller"/>
</dbReference>
<dbReference type="PROSITE" id="PS50097">
    <property type="entry name" value="BTB"/>
    <property type="match status" value="1"/>
</dbReference>
<comment type="caution">
    <text evidence="1">The sequence shown here is derived from an EMBL/GenBank/DDBJ whole genome shotgun (WGS) entry which is preliminary data.</text>
</comment>
<sequence>MEDLNATDAFEGEIKEELKPDQQTDSTHASMFLENLYKIYKEKKLCDVSLVVGGKEVEAHRVVLAANSVYFYTMFTGDLLESSSREIVLKEVDFEAVKLLVDYCYTAVIDFNTSNVESLLKTAHLLQFNNIVKGCCVFMSSQLHPANCLGISSFAELHGCTTLRDTALTFATKHFCQVAKTEEFYLATLDQICQLLSSDSLNAPSEKGAFDIAMSWVRHDMESRKNFLPQILNHIRLELLPSKVLVDCIEQDELIASNSFCLQAVSEAKNSLLLPERKELSAKTKRRIRSSDQSLYIVGGEIHNYVFNTLDGYNFTEDSWNSFACLNKPRDGLGVTTYSGLIFAAGGCDGELALNSMECYNPSQDSWKFVKPMSVNRHAFSLVEMSGWLYSVGGSDFFRTEYDSVERYDPVRDSWCDVMPMITKREGLQAVSIDGSLFAMGGDNGISILNTMERYDPRIGYWTVCESMTYRRRYFGAAALRNQIVVLGGSDCDEDHNSVETYDMRMNRWLALPPLLVRRESPVAAVVGDRLFAIGGAFMNVETDSIDAYSVVDNKWEAFTPLPRAMEGMASAVL</sequence>
<dbReference type="Pfam" id="PF01344">
    <property type="entry name" value="Kelch_1"/>
    <property type="match status" value="5"/>
</dbReference>
<accession>A0A6S7I5L7</accession>
<dbReference type="EMBL" id="CACRXK020004219">
    <property type="protein sequence ID" value="CAB4001971.1"/>
    <property type="molecule type" value="Genomic_DNA"/>
</dbReference>
<gene>
    <name evidence="1" type="ORF">PACLA_8A039065</name>
</gene>
<evidence type="ECO:0000313" key="2">
    <source>
        <dbReference type="Proteomes" id="UP001152795"/>
    </source>
</evidence>
<dbReference type="InterPro" id="IPR011705">
    <property type="entry name" value="BACK"/>
</dbReference>
<dbReference type="SMART" id="SM00225">
    <property type="entry name" value="BTB"/>
    <property type="match status" value="1"/>
</dbReference>
<dbReference type="Proteomes" id="UP001152795">
    <property type="component" value="Unassembled WGS sequence"/>
</dbReference>
<dbReference type="OrthoDB" id="45365at2759"/>
<dbReference type="InterPro" id="IPR000210">
    <property type="entry name" value="BTB/POZ_dom"/>
</dbReference>
<dbReference type="InterPro" id="IPR011333">
    <property type="entry name" value="SKP1/BTB/POZ_sf"/>
</dbReference>
<dbReference type="SUPFAM" id="SSF117281">
    <property type="entry name" value="Kelch motif"/>
    <property type="match status" value="2"/>
</dbReference>
<name>A0A6S7I5L7_PARCT</name>
<proteinExistence type="predicted"/>
<reference evidence="1" key="1">
    <citation type="submission" date="2020-04" db="EMBL/GenBank/DDBJ databases">
        <authorList>
            <person name="Alioto T."/>
            <person name="Alioto T."/>
            <person name="Gomez Garrido J."/>
        </authorList>
    </citation>
    <scope>NUCLEOTIDE SEQUENCE</scope>
    <source>
        <strain evidence="1">A484AB</strain>
    </source>
</reference>
<dbReference type="AlphaFoldDB" id="A0A6S7I5L7"/>
<organism evidence="1 2">
    <name type="scientific">Paramuricea clavata</name>
    <name type="common">Red gorgonian</name>
    <name type="synonym">Violescent sea-whip</name>
    <dbReference type="NCBI Taxonomy" id="317549"/>
    <lineage>
        <taxon>Eukaryota</taxon>
        <taxon>Metazoa</taxon>
        <taxon>Cnidaria</taxon>
        <taxon>Anthozoa</taxon>
        <taxon>Octocorallia</taxon>
        <taxon>Malacalcyonacea</taxon>
        <taxon>Plexauridae</taxon>
        <taxon>Paramuricea</taxon>
    </lineage>
</organism>
<dbReference type="Gene3D" id="1.25.40.420">
    <property type="match status" value="1"/>
</dbReference>
<dbReference type="PIRSF" id="PIRSF037037">
    <property type="entry name" value="Kelch-like_protein_gigaxonin"/>
    <property type="match status" value="1"/>
</dbReference>
<dbReference type="SMART" id="SM00612">
    <property type="entry name" value="Kelch"/>
    <property type="match status" value="6"/>
</dbReference>
<dbReference type="PANTHER" id="PTHR24412">
    <property type="entry name" value="KELCH PROTEIN"/>
    <property type="match status" value="1"/>
</dbReference>
<dbReference type="FunFam" id="1.25.40.420:FF:000001">
    <property type="entry name" value="Kelch-like family member 12"/>
    <property type="match status" value="1"/>
</dbReference>
<dbReference type="InterPro" id="IPR017096">
    <property type="entry name" value="BTB-kelch_protein"/>
</dbReference>
<dbReference type="InterPro" id="IPR006652">
    <property type="entry name" value="Kelch_1"/>
</dbReference>
<dbReference type="SMART" id="SM00875">
    <property type="entry name" value="BACK"/>
    <property type="match status" value="1"/>
</dbReference>
<protein>
    <submittedName>
        <fullName evidence="1">Kelch diablo</fullName>
    </submittedName>
</protein>
<keyword evidence="2" id="KW-1185">Reference proteome</keyword>
<dbReference type="Pfam" id="PF07707">
    <property type="entry name" value="BACK"/>
    <property type="match status" value="1"/>
</dbReference>